<evidence type="ECO:0000256" key="1">
    <source>
        <dbReference type="ARBA" id="ARBA00004370"/>
    </source>
</evidence>
<protein>
    <recommendedName>
        <fullName evidence="5">Cadherin domain-containing protein</fullName>
    </recommendedName>
</protein>
<dbReference type="GO" id="GO:0005509">
    <property type="term" value="F:calcium ion binding"/>
    <property type="evidence" value="ECO:0007669"/>
    <property type="project" value="InterPro"/>
</dbReference>
<dbReference type="Gene3D" id="2.60.40.60">
    <property type="entry name" value="Cadherins"/>
    <property type="match status" value="1"/>
</dbReference>
<dbReference type="FunFam" id="2.60.40.60:FF:000057">
    <property type="entry name" value="protocadherin-15 isoform X1"/>
    <property type="match status" value="1"/>
</dbReference>
<dbReference type="InterPro" id="IPR015919">
    <property type="entry name" value="Cadherin-like_sf"/>
</dbReference>
<dbReference type="CDD" id="cd11304">
    <property type="entry name" value="Cadherin_repeat"/>
    <property type="match status" value="1"/>
</dbReference>
<organism evidence="3 4">
    <name type="scientific">Pleuronectes platessa</name>
    <name type="common">European plaice</name>
    <dbReference type="NCBI Taxonomy" id="8262"/>
    <lineage>
        <taxon>Eukaryota</taxon>
        <taxon>Metazoa</taxon>
        <taxon>Chordata</taxon>
        <taxon>Craniata</taxon>
        <taxon>Vertebrata</taxon>
        <taxon>Euteleostomi</taxon>
        <taxon>Actinopterygii</taxon>
        <taxon>Neopterygii</taxon>
        <taxon>Teleostei</taxon>
        <taxon>Neoteleostei</taxon>
        <taxon>Acanthomorphata</taxon>
        <taxon>Carangaria</taxon>
        <taxon>Pleuronectiformes</taxon>
        <taxon>Pleuronectoidei</taxon>
        <taxon>Pleuronectidae</taxon>
        <taxon>Pleuronectes</taxon>
    </lineage>
</organism>
<reference evidence="3" key="1">
    <citation type="submission" date="2020-03" db="EMBL/GenBank/DDBJ databases">
        <authorList>
            <person name="Weist P."/>
        </authorList>
    </citation>
    <scope>NUCLEOTIDE SEQUENCE</scope>
</reference>
<comment type="caution">
    <text evidence="3">The sequence shown here is derived from an EMBL/GenBank/DDBJ whole genome shotgun (WGS) entry which is preliminary data.</text>
</comment>
<sequence length="69" mass="7825">MTKDPQLQFSLDSYSNVFSVSATGIRRYVTLLQPLDRETQDFYTFTLLASDGVQQSFPSDRDDNGVGRK</sequence>
<evidence type="ECO:0008006" key="5">
    <source>
        <dbReference type="Google" id="ProtNLM"/>
    </source>
</evidence>
<dbReference type="GO" id="GO:0016020">
    <property type="term" value="C:membrane"/>
    <property type="evidence" value="ECO:0007669"/>
    <property type="project" value="UniProtKB-SubCell"/>
</dbReference>
<dbReference type="AlphaFoldDB" id="A0A9N7ZAR0"/>
<comment type="subcellular location">
    <subcellularLocation>
        <location evidence="1">Membrane</location>
    </subcellularLocation>
</comment>
<accession>A0A9N7ZAR0</accession>
<keyword evidence="2" id="KW-0472">Membrane</keyword>
<evidence type="ECO:0000313" key="3">
    <source>
        <dbReference type="EMBL" id="CAB1457036.1"/>
    </source>
</evidence>
<dbReference type="SUPFAM" id="SSF49313">
    <property type="entry name" value="Cadherin-like"/>
    <property type="match status" value="1"/>
</dbReference>
<gene>
    <name evidence="3" type="ORF">PLEPLA_LOCUS44840</name>
</gene>
<keyword evidence="4" id="KW-1185">Reference proteome</keyword>
<dbReference type="EMBL" id="CADEAL010004323">
    <property type="protein sequence ID" value="CAB1457036.1"/>
    <property type="molecule type" value="Genomic_DNA"/>
</dbReference>
<evidence type="ECO:0000313" key="4">
    <source>
        <dbReference type="Proteomes" id="UP001153269"/>
    </source>
</evidence>
<dbReference type="Proteomes" id="UP001153269">
    <property type="component" value="Unassembled WGS sequence"/>
</dbReference>
<evidence type="ECO:0000256" key="2">
    <source>
        <dbReference type="ARBA" id="ARBA00023136"/>
    </source>
</evidence>
<proteinExistence type="predicted"/>
<name>A0A9N7ZAR0_PLEPL</name>